<gene>
    <name evidence="1" type="ORF">NPIL_255951</name>
</gene>
<dbReference type="AlphaFoldDB" id="A0A8X6U4C4"/>
<comment type="caution">
    <text evidence="1">The sequence shown here is derived from an EMBL/GenBank/DDBJ whole genome shotgun (WGS) entry which is preliminary data.</text>
</comment>
<dbReference type="Proteomes" id="UP000887013">
    <property type="component" value="Unassembled WGS sequence"/>
</dbReference>
<name>A0A8X6U4C4_NEPPI</name>
<dbReference type="EMBL" id="BMAW01071855">
    <property type="protein sequence ID" value="GFT80005.1"/>
    <property type="molecule type" value="Genomic_DNA"/>
</dbReference>
<evidence type="ECO:0000313" key="1">
    <source>
        <dbReference type="EMBL" id="GFT80005.1"/>
    </source>
</evidence>
<organism evidence="1 2">
    <name type="scientific">Nephila pilipes</name>
    <name type="common">Giant wood spider</name>
    <name type="synonym">Nephila maculata</name>
    <dbReference type="NCBI Taxonomy" id="299642"/>
    <lineage>
        <taxon>Eukaryota</taxon>
        <taxon>Metazoa</taxon>
        <taxon>Ecdysozoa</taxon>
        <taxon>Arthropoda</taxon>
        <taxon>Chelicerata</taxon>
        <taxon>Arachnida</taxon>
        <taxon>Araneae</taxon>
        <taxon>Araneomorphae</taxon>
        <taxon>Entelegynae</taxon>
        <taxon>Araneoidea</taxon>
        <taxon>Nephilidae</taxon>
        <taxon>Nephila</taxon>
    </lineage>
</organism>
<protein>
    <submittedName>
        <fullName evidence="1">Uncharacterized protein</fullName>
    </submittedName>
</protein>
<keyword evidence="2" id="KW-1185">Reference proteome</keyword>
<sequence length="153" mass="16864">MRTQRLAVLLRSCGKALSRQSGGKRQQRYSVASKGPVLKNGTAHAENAKMGRVPLQKNVQFSKRGRQKNCRGKGLRAAIQQDSGKVLGCWYGRSDCLYGCSSRQVRTAKFSICSALQPTVVLRCALHRVICLLFSSALFAGTAPASVRWRYQC</sequence>
<accession>A0A8X6U4C4</accession>
<proteinExistence type="predicted"/>
<reference evidence="1" key="1">
    <citation type="submission" date="2020-08" db="EMBL/GenBank/DDBJ databases">
        <title>Multicomponent nature underlies the extraordinary mechanical properties of spider dragline silk.</title>
        <authorList>
            <person name="Kono N."/>
            <person name="Nakamura H."/>
            <person name="Mori M."/>
            <person name="Yoshida Y."/>
            <person name="Ohtoshi R."/>
            <person name="Malay A.D."/>
            <person name="Moran D.A.P."/>
            <person name="Tomita M."/>
            <person name="Numata K."/>
            <person name="Arakawa K."/>
        </authorList>
    </citation>
    <scope>NUCLEOTIDE SEQUENCE</scope>
</reference>
<evidence type="ECO:0000313" key="2">
    <source>
        <dbReference type="Proteomes" id="UP000887013"/>
    </source>
</evidence>